<organism evidence="1 2">
    <name type="scientific">Trichonephila clavipes</name>
    <name type="common">Golden silk orbweaver</name>
    <name type="synonym">Nephila clavipes</name>
    <dbReference type="NCBI Taxonomy" id="2585209"/>
    <lineage>
        <taxon>Eukaryota</taxon>
        <taxon>Metazoa</taxon>
        <taxon>Ecdysozoa</taxon>
        <taxon>Arthropoda</taxon>
        <taxon>Chelicerata</taxon>
        <taxon>Arachnida</taxon>
        <taxon>Araneae</taxon>
        <taxon>Araneomorphae</taxon>
        <taxon>Entelegynae</taxon>
        <taxon>Araneoidea</taxon>
        <taxon>Nephilidae</taxon>
        <taxon>Trichonephila</taxon>
    </lineage>
</organism>
<reference evidence="1" key="1">
    <citation type="submission" date="2020-08" db="EMBL/GenBank/DDBJ databases">
        <title>Multicomponent nature underlies the extraordinary mechanical properties of spider dragline silk.</title>
        <authorList>
            <person name="Kono N."/>
            <person name="Nakamura H."/>
            <person name="Mori M."/>
            <person name="Yoshida Y."/>
            <person name="Ohtoshi R."/>
            <person name="Malay A.D."/>
            <person name="Moran D.A.P."/>
            <person name="Tomita M."/>
            <person name="Numata K."/>
            <person name="Arakawa K."/>
        </authorList>
    </citation>
    <scope>NUCLEOTIDE SEQUENCE</scope>
</reference>
<name>A0A8X6T750_TRICX</name>
<dbReference type="EMBL" id="BMAU01021355">
    <property type="protein sequence ID" value="GFY20283.1"/>
    <property type="molecule type" value="Genomic_DNA"/>
</dbReference>
<proteinExistence type="predicted"/>
<keyword evidence="2" id="KW-1185">Reference proteome</keyword>
<dbReference type="AlphaFoldDB" id="A0A8X6T750"/>
<dbReference type="Proteomes" id="UP000887159">
    <property type="component" value="Unassembled WGS sequence"/>
</dbReference>
<comment type="caution">
    <text evidence="1">The sequence shown here is derived from an EMBL/GenBank/DDBJ whole genome shotgun (WGS) entry which is preliminary data.</text>
</comment>
<gene>
    <name evidence="1" type="ORF">TNCV_209151</name>
</gene>
<sequence length="245" mass="27576">MQILRRTLLDYLGFQGLFTWNSEMRPITSDGLPINFFTGDVEFSSPQYSLNSSEGLSGVPISTYSSPAIKKAIVSSHLRHMVALDIINSISNDAMEIDADGSNISDQVVSGIYMDTPQETLSLKKTSSGFLLSLQKVPPNHHWYVGNRPGLALAFKCDRCSQTTLSHIPMVTQVPLLFIQQKDALHQYKMSRSPGFSPMHVALHGSHKLRYQHRSTFLLDFLRVNDLMILPDFVKPRRIINNNKI</sequence>
<evidence type="ECO:0000313" key="1">
    <source>
        <dbReference type="EMBL" id="GFY20283.1"/>
    </source>
</evidence>
<accession>A0A8X6T750</accession>
<protein>
    <submittedName>
        <fullName evidence="1">Uncharacterized protein</fullName>
    </submittedName>
</protein>
<evidence type="ECO:0000313" key="2">
    <source>
        <dbReference type="Proteomes" id="UP000887159"/>
    </source>
</evidence>